<dbReference type="GO" id="GO:0006886">
    <property type="term" value="P:intracellular protein transport"/>
    <property type="evidence" value="ECO:0007669"/>
    <property type="project" value="UniProtKB-UniRule"/>
</dbReference>
<keyword evidence="9 10" id="KW-0472">Membrane</keyword>
<dbReference type="InterPro" id="IPR036322">
    <property type="entry name" value="WD40_repeat_dom_sf"/>
</dbReference>
<dbReference type="InterPro" id="IPR016391">
    <property type="entry name" value="Coatomer_asu"/>
</dbReference>
<dbReference type="InterPro" id="IPR010714">
    <property type="entry name" value="Coatomer_asu_C"/>
</dbReference>
<dbReference type="CDD" id="cd00200">
    <property type="entry name" value="WD40"/>
    <property type="match status" value="1"/>
</dbReference>
<sequence length="1223" mass="138902">MLYKFETKASRVKGLSFHPTRPWILASLHSGSIHLYDYRIKTLLEKFDEHEGPVRGINFHMTQPLFVSGGDDYKIKVWNYKQRRCLFTLKGHKDYIRSVEFHREAPWIVSSSDDMVIRIWNWQSRTCIAELNGHNHYVMSALFHPKDDLVVSASLDQTIRIWDISELKKKITTVKPYRENDPMRLQDELFGTDVLVKLSLEGHDRGVNWASFHPTQPYIVSASDDHQVKLWRMNDPIVDTFRGHYNNVSCALFHPRQDLIISNSEDKTIRVWDIIKKSTVHMIRRDHDRFWTLASHPNQNLFAAGHDSGMIVFKLERERPLFVQNGESGVFYLKKKHFNSFDFQNGRSVVLFNISKLPSNNGTQTMSYNQTERAILVSSDAEGGSYHLYKIPTKDSNSVNTKKGTGVAAIFVGRDRFAVLDKGNNVVIRDLENEEIKRCQIPFTVDWIYPSGSPGTILIQSEDKVHMFDIQQKKLLCEIQIHGVRYVIWSKDRNYVAFLTRDFIVLANKRLEQICMVHETVLPKSGVWDDNGVFIYSTSNHLKYLLQNGDNGTIRTLESTIYITGVKGNKVFAIDREFKNRIIEIDTTEYILKLSLLQQNYNQVMSILRENRLVGKAIIAYLQKKGYPDVVHFVKDDRTRFNLALDAGNIDIALSSAKILDDKDCWNRLGVEALKQGNYQVVEMAYSRTSEFDRLSFLYLLVGNLTTLKKMISYESSDIMSRFHFSLYLGDVEERIKILQEAGLHQLAYITSSIHGLTEKAESIANFITADGKTQLPQLPKQSHLLVPPQPINCNPNELNWPLLTTTKSVADVMGAGAINGDNRFGVENQQSTSVPSGDWDDEEDIFAGEGKSQQQQQQKSGGDWEDDILIDDGNTGGDGGWEDDDLKGLEKIGTDGFSNKQNDHVALFVPPQSGPSFSMIWARNSQFAIDQIAAGSFENAMKILNAQIGAINFDPIKPMFMNIFMGTRSSLGCNPSTPSLLMPLQRKSASPYITYGLSHLIERLKTNAYKSTTEGKFNDALSHFTYILHTIIFCSVDSKQEVNELKDLINICREYILGIKIELQRKELSIGAQKDSTLGRQAELAAYFTHCNLDPSHLILSLRSAMNCAYKVKHFNLAASFARRLISLNPNPDLATQAKKVFNFAQQTPTPSDIQQLNYDERNPFVICAHSYVPIYKGSPLIKCPYCSSCYLPTHKGKVCSVCQISEIGKDVQGLQVITTQK</sequence>
<dbReference type="SMART" id="SM00320">
    <property type="entry name" value="WD40"/>
    <property type="match status" value="7"/>
</dbReference>
<reference evidence="16 17" key="1">
    <citation type="submission" date="2023-11" db="EMBL/GenBank/DDBJ databases">
        <title>Dfirmibasis_genome.</title>
        <authorList>
            <person name="Edelbroek B."/>
            <person name="Kjellin J."/>
            <person name="Jerlstrom-Hultqvist J."/>
            <person name="Soderbom F."/>
        </authorList>
    </citation>
    <scope>NUCLEOTIDE SEQUENCE [LARGE SCALE GENOMIC DNA]</scope>
    <source>
        <strain evidence="16 17">TNS-C-14</strain>
    </source>
</reference>
<dbReference type="InterPro" id="IPR006692">
    <property type="entry name" value="Beta-prop_COPA/B_2nd"/>
</dbReference>
<dbReference type="InterPro" id="IPR015943">
    <property type="entry name" value="WD40/YVTN_repeat-like_dom_sf"/>
</dbReference>
<dbReference type="Proteomes" id="UP001344447">
    <property type="component" value="Unassembled WGS sequence"/>
</dbReference>
<feature type="domain" description="Coatomer alpha subunit C-terminal" evidence="14">
    <location>
        <begin position="829"/>
        <end position="1222"/>
    </location>
</feature>
<keyword evidence="4 11" id="KW-0853">WD repeat</keyword>
<evidence type="ECO:0000256" key="10">
    <source>
        <dbReference type="PIRNR" id="PIRNR003354"/>
    </source>
</evidence>
<dbReference type="PRINTS" id="PR00320">
    <property type="entry name" value="GPROTEINBRPT"/>
</dbReference>
<dbReference type="PIRSF" id="PIRSF003354">
    <property type="entry name" value="Coatomer_alpha_subunit"/>
    <property type="match status" value="1"/>
</dbReference>
<keyword evidence="7 10" id="KW-0653">Protein transport</keyword>
<dbReference type="InterPro" id="IPR056176">
    <property type="entry name" value="TPR_COPA_B"/>
</dbReference>
<evidence type="ECO:0000256" key="12">
    <source>
        <dbReference type="SAM" id="MobiDB-lite"/>
    </source>
</evidence>
<feature type="region of interest" description="Disordered" evidence="12">
    <location>
        <begin position="820"/>
        <end position="888"/>
    </location>
</feature>
<dbReference type="Gene3D" id="2.130.10.10">
    <property type="entry name" value="YVTN repeat-like/Quinoprotein amine dehydrogenase"/>
    <property type="match status" value="2"/>
</dbReference>
<evidence type="ECO:0000256" key="2">
    <source>
        <dbReference type="ARBA" id="ARBA00022448"/>
    </source>
</evidence>
<feature type="repeat" description="WD" evidence="11">
    <location>
        <begin position="131"/>
        <end position="172"/>
    </location>
</feature>
<proteinExistence type="predicted"/>
<dbReference type="GO" id="GO:0006890">
    <property type="term" value="P:retrograde vesicle-mediated transport, Golgi to endoplasmic reticulum"/>
    <property type="evidence" value="ECO:0007669"/>
    <property type="project" value="TreeGrafter"/>
</dbReference>
<dbReference type="InterPro" id="IPR050844">
    <property type="entry name" value="Coatomer_complex_subunit"/>
</dbReference>
<feature type="repeat" description="WD" evidence="11">
    <location>
        <begin position="47"/>
        <end position="88"/>
    </location>
</feature>
<evidence type="ECO:0000256" key="5">
    <source>
        <dbReference type="ARBA" id="ARBA00022737"/>
    </source>
</evidence>
<name>A0AAN7YRK4_9MYCE</name>
<evidence type="ECO:0000259" key="13">
    <source>
        <dbReference type="Pfam" id="PF04053"/>
    </source>
</evidence>
<feature type="domain" description="COPA/B TPR" evidence="15">
    <location>
        <begin position="617"/>
        <end position="745"/>
    </location>
</feature>
<dbReference type="PROSITE" id="PS00678">
    <property type="entry name" value="WD_REPEATS_1"/>
    <property type="match status" value="1"/>
</dbReference>
<dbReference type="PANTHER" id="PTHR19876">
    <property type="entry name" value="COATOMER"/>
    <property type="match status" value="1"/>
</dbReference>
<keyword evidence="3 10" id="KW-0963">Cytoplasm</keyword>
<keyword evidence="6 10" id="KW-0931">ER-Golgi transport</keyword>
<comment type="subcellular location">
    <subcellularLocation>
        <location evidence="10">Cytoplasm</location>
    </subcellularLocation>
    <subcellularLocation>
        <location evidence="1 10">Golgi apparatus membrane</location>
        <topology evidence="1 10">Peripheral membrane protein</topology>
        <orientation evidence="1">Cytoplasmic side</orientation>
    </subcellularLocation>
</comment>
<evidence type="ECO:0000313" key="16">
    <source>
        <dbReference type="EMBL" id="KAK5576486.1"/>
    </source>
</evidence>
<dbReference type="PROSITE" id="PS50082">
    <property type="entry name" value="WD_REPEATS_2"/>
    <property type="match status" value="5"/>
</dbReference>
<evidence type="ECO:0000256" key="1">
    <source>
        <dbReference type="ARBA" id="ARBA00004255"/>
    </source>
</evidence>
<keyword evidence="2 10" id="KW-0813">Transport</keyword>
<dbReference type="InterPro" id="IPR047312">
    <property type="entry name" value="Coatomer_alpha_WD-assoc_reg"/>
</dbReference>
<dbReference type="GO" id="GO:0000139">
    <property type="term" value="C:Golgi membrane"/>
    <property type="evidence" value="ECO:0007669"/>
    <property type="project" value="UniProtKB-SubCell"/>
</dbReference>
<feature type="compositionally biased region" description="Low complexity" evidence="12">
    <location>
        <begin position="851"/>
        <end position="862"/>
    </location>
</feature>
<accession>A0AAN7YRK4</accession>
<dbReference type="Pfam" id="PF00400">
    <property type="entry name" value="WD40"/>
    <property type="match status" value="6"/>
</dbReference>
<dbReference type="FunFam" id="1.25.40.470:FF:000002">
    <property type="entry name" value="Coatomer subunit alpha"/>
    <property type="match status" value="1"/>
</dbReference>
<dbReference type="GO" id="GO:0030126">
    <property type="term" value="C:COPI vesicle coat"/>
    <property type="evidence" value="ECO:0007669"/>
    <property type="project" value="UniProtKB-UniRule"/>
</dbReference>
<evidence type="ECO:0000256" key="9">
    <source>
        <dbReference type="ARBA" id="ARBA00023136"/>
    </source>
</evidence>
<keyword evidence="17" id="KW-1185">Reference proteome</keyword>
<comment type="caution">
    <text evidence="16">The sequence shown here is derived from an EMBL/GenBank/DDBJ whole genome shotgun (WGS) entry which is preliminary data.</text>
</comment>
<dbReference type="PROSITE" id="PS50294">
    <property type="entry name" value="WD_REPEATS_REGION"/>
    <property type="match status" value="5"/>
</dbReference>
<dbReference type="AlphaFoldDB" id="A0AAN7YRK4"/>
<dbReference type="InterPro" id="IPR020472">
    <property type="entry name" value="WD40_PAC1"/>
</dbReference>
<evidence type="ECO:0000313" key="17">
    <source>
        <dbReference type="Proteomes" id="UP001344447"/>
    </source>
</evidence>
<keyword evidence="8 10" id="KW-0333">Golgi apparatus</keyword>
<dbReference type="GO" id="GO:0005198">
    <property type="term" value="F:structural molecule activity"/>
    <property type="evidence" value="ECO:0007669"/>
    <property type="project" value="InterPro"/>
</dbReference>
<dbReference type="InterPro" id="IPR001680">
    <property type="entry name" value="WD40_rpt"/>
</dbReference>
<comment type="function">
    <text evidence="10">The coatomer is a cytosolic protein complex that binds to dilysine motifs and reversibly associates with Golgi non-clathrin-coated vesicles, which further mediate biosynthetic protein transport from the ER, via the Golgi up to the trans Golgi network.</text>
</comment>
<gene>
    <name evidence="16" type="ORF">RB653_007630</name>
</gene>
<feature type="repeat" description="WD" evidence="11">
    <location>
        <begin position="89"/>
        <end position="130"/>
    </location>
</feature>
<dbReference type="Pfam" id="PF23953">
    <property type="entry name" value="TPR_COPA_B"/>
    <property type="match status" value="1"/>
</dbReference>
<evidence type="ECO:0000256" key="7">
    <source>
        <dbReference type="ARBA" id="ARBA00022927"/>
    </source>
</evidence>
<dbReference type="GO" id="GO:0006888">
    <property type="term" value="P:endoplasmic reticulum to Golgi vesicle-mediated transport"/>
    <property type="evidence" value="ECO:0007669"/>
    <property type="project" value="InterPro"/>
</dbReference>
<feature type="domain" description="COPA/B second beta-propeller" evidence="13">
    <location>
        <begin position="336"/>
        <end position="575"/>
    </location>
</feature>
<organism evidence="16 17">
    <name type="scientific">Dictyostelium firmibasis</name>
    <dbReference type="NCBI Taxonomy" id="79012"/>
    <lineage>
        <taxon>Eukaryota</taxon>
        <taxon>Amoebozoa</taxon>
        <taxon>Evosea</taxon>
        <taxon>Eumycetozoa</taxon>
        <taxon>Dictyostelia</taxon>
        <taxon>Dictyosteliales</taxon>
        <taxon>Dictyosteliaceae</taxon>
        <taxon>Dictyostelium</taxon>
    </lineage>
</organism>
<evidence type="ECO:0000256" key="11">
    <source>
        <dbReference type="PROSITE-ProRule" id="PRU00221"/>
    </source>
</evidence>
<dbReference type="SUPFAM" id="SSF50978">
    <property type="entry name" value="WD40 repeat-like"/>
    <property type="match status" value="2"/>
</dbReference>
<evidence type="ECO:0000256" key="8">
    <source>
        <dbReference type="ARBA" id="ARBA00023034"/>
    </source>
</evidence>
<evidence type="ECO:0000256" key="3">
    <source>
        <dbReference type="ARBA" id="ARBA00022490"/>
    </source>
</evidence>
<evidence type="ECO:0000259" key="14">
    <source>
        <dbReference type="Pfam" id="PF06957"/>
    </source>
</evidence>
<protein>
    <recommendedName>
        <fullName evidence="10">Coatomer subunit alpha</fullName>
    </recommendedName>
</protein>
<evidence type="ECO:0000256" key="4">
    <source>
        <dbReference type="ARBA" id="ARBA00022574"/>
    </source>
</evidence>
<dbReference type="Gene3D" id="1.25.40.470">
    <property type="match status" value="1"/>
</dbReference>
<feature type="repeat" description="WD" evidence="11">
    <location>
        <begin position="241"/>
        <end position="282"/>
    </location>
</feature>
<dbReference type="PANTHER" id="PTHR19876:SF1">
    <property type="entry name" value="COATOMER SUBUNIT ALPHA"/>
    <property type="match status" value="1"/>
</dbReference>
<feature type="repeat" description="WD" evidence="11">
    <location>
        <begin position="200"/>
        <end position="234"/>
    </location>
</feature>
<dbReference type="EMBL" id="JAVFKY010000005">
    <property type="protein sequence ID" value="KAK5576486.1"/>
    <property type="molecule type" value="Genomic_DNA"/>
</dbReference>
<dbReference type="GO" id="GO:0006891">
    <property type="term" value="P:intra-Golgi vesicle-mediated transport"/>
    <property type="evidence" value="ECO:0007669"/>
    <property type="project" value="TreeGrafter"/>
</dbReference>
<dbReference type="InterPro" id="IPR019775">
    <property type="entry name" value="WD40_repeat_CS"/>
</dbReference>
<comment type="subunit">
    <text evidence="10">Oligomeric complex that consists of at least the alpha, beta, beta', gamma, delta, epsilon and zeta subunits.</text>
</comment>
<dbReference type="Pfam" id="PF06957">
    <property type="entry name" value="COPI_C"/>
    <property type="match status" value="1"/>
</dbReference>
<dbReference type="CDD" id="cd22948">
    <property type="entry name" value="Coatomer_WDAD_alpha"/>
    <property type="match status" value="1"/>
</dbReference>
<evidence type="ECO:0000259" key="15">
    <source>
        <dbReference type="Pfam" id="PF23953"/>
    </source>
</evidence>
<keyword evidence="5" id="KW-0677">Repeat</keyword>
<dbReference type="FunFam" id="2.130.10.10:FF:000010">
    <property type="entry name" value="Coatomer subunit alpha"/>
    <property type="match status" value="1"/>
</dbReference>
<dbReference type="Pfam" id="PF04053">
    <property type="entry name" value="B-prop_COPA_B_2nd"/>
    <property type="match status" value="1"/>
</dbReference>
<evidence type="ECO:0000256" key="6">
    <source>
        <dbReference type="ARBA" id="ARBA00022892"/>
    </source>
</evidence>